<sequence>MFYAILASVLFVLGLHGLFASTHMLRKLLSLNVLTSAVFLLLVTVAAVAEPVDAVPHAIVLTGLVVTVSTTAVALALLIRLSPGGSDTARGRPEGDQ</sequence>
<proteinExistence type="inferred from homology"/>
<dbReference type="Pfam" id="PF00420">
    <property type="entry name" value="Oxidored_q2"/>
    <property type="match status" value="1"/>
</dbReference>
<evidence type="ECO:0000256" key="3">
    <source>
        <dbReference type="ARBA" id="ARBA00022475"/>
    </source>
</evidence>
<evidence type="ECO:0000313" key="9">
    <source>
        <dbReference type="Proteomes" id="UP000199657"/>
    </source>
</evidence>
<dbReference type="EMBL" id="FOEG01000001">
    <property type="protein sequence ID" value="SEO46728.1"/>
    <property type="molecule type" value="Genomic_DNA"/>
</dbReference>
<dbReference type="Proteomes" id="UP000199657">
    <property type="component" value="Unassembled WGS sequence"/>
</dbReference>
<feature type="transmembrane region" description="Helical" evidence="7">
    <location>
        <begin position="58"/>
        <end position="79"/>
    </location>
</feature>
<dbReference type="AlphaFoldDB" id="A0A1H8PYB7"/>
<dbReference type="RefSeq" id="WP_091639183.1">
    <property type="nucleotide sequence ID" value="NZ_FOEG01000001.1"/>
</dbReference>
<gene>
    <name evidence="8" type="ORF">SAMN04488052_101223</name>
</gene>
<dbReference type="PANTHER" id="PTHR34583">
    <property type="entry name" value="ANTIPORTER SUBUNIT MNHC2-RELATED"/>
    <property type="match status" value="1"/>
</dbReference>
<evidence type="ECO:0000256" key="2">
    <source>
        <dbReference type="ARBA" id="ARBA00010388"/>
    </source>
</evidence>
<protein>
    <submittedName>
        <fullName evidence="8">Multisubunit sodium/proton antiporter, MrpC subunit</fullName>
    </submittedName>
</protein>
<dbReference type="InterPro" id="IPR050601">
    <property type="entry name" value="CPA3_antiporter_subunitC"/>
</dbReference>
<comment type="similarity">
    <text evidence="2">Belongs to the CPA3 antiporters (TC 2.A.63) subunit C family.</text>
</comment>
<evidence type="ECO:0000256" key="5">
    <source>
        <dbReference type="ARBA" id="ARBA00022989"/>
    </source>
</evidence>
<keyword evidence="3" id="KW-1003">Cell membrane</keyword>
<evidence type="ECO:0000256" key="1">
    <source>
        <dbReference type="ARBA" id="ARBA00004651"/>
    </source>
</evidence>
<evidence type="ECO:0000313" key="8">
    <source>
        <dbReference type="EMBL" id="SEO46728.1"/>
    </source>
</evidence>
<feature type="transmembrane region" description="Helical" evidence="7">
    <location>
        <begin position="30"/>
        <end position="49"/>
    </location>
</feature>
<accession>A0A1H8PYB7</accession>
<name>A0A1H8PYB7_9GAMM</name>
<dbReference type="PANTHER" id="PTHR34583:SF2">
    <property type="entry name" value="ANTIPORTER SUBUNIT MNHC2-RELATED"/>
    <property type="match status" value="1"/>
</dbReference>
<reference evidence="8 9" key="1">
    <citation type="submission" date="2016-10" db="EMBL/GenBank/DDBJ databases">
        <authorList>
            <person name="de Groot N.N."/>
        </authorList>
    </citation>
    <scope>NUCLEOTIDE SEQUENCE [LARGE SCALE GENOMIC DNA]</scope>
    <source>
        <strain evidence="8 9">CGMCC 1.6291</strain>
    </source>
</reference>
<dbReference type="InterPro" id="IPR039428">
    <property type="entry name" value="NUOK/Mnh_C1-like"/>
</dbReference>
<dbReference type="GO" id="GO:0005886">
    <property type="term" value="C:plasma membrane"/>
    <property type="evidence" value="ECO:0007669"/>
    <property type="project" value="UniProtKB-SubCell"/>
</dbReference>
<dbReference type="Gene3D" id="1.10.287.3510">
    <property type="match status" value="1"/>
</dbReference>
<evidence type="ECO:0000256" key="4">
    <source>
        <dbReference type="ARBA" id="ARBA00022692"/>
    </source>
</evidence>
<dbReference type="STRING" id="406100.SAMN04488052_101223"/>
<keyword evidence="4 7" id="KW-0812">Transmembrane</keyword>
<evidence type="ECO:0000256" key="7">
    <source>
        <dbReference type="SAM" id="Phobius"/>
    </source>
</evidence>
<keyword evidence="6 7" id="KW-0472">Membrane</keyword>
<keyword evidence="5 7" id="KW-1133">Transmembrane helix</keyword>
<keyword evidence="9" id="KW-1185">Reference proteome</keyword>
<organism evidence="8 9">
    <name type="scientific">Aquisalimonas asiatica</name>
    <dbReference type="NCBI Taxonomy" id="406100"/>
    <lineage>
        <taxon>Bacteria</taxon>
        <taxon>Pseudomonadati</taxon>
        <taxon>Pseudomonadota</taxon>
        <taxon>Gammaproteobacteria</taxon>
        <taxon>Chromatiales</taxon>
        <taxon>Ectothiorhodospiraceae</taxon>
        <taxon>Aquisalimonas</taxon>
    </lineage>
</organism>
<comment type="subcellular location">
    <subcellularLocation>
        <location evidence="1">Cell membrane</location>
        <topology evidence="1">Multi-pass membrane protein</topology>
    </subcellularLocation>
</comment>
<evidence type="ECO:0000256" key="6">
    <source>
        <dbReference type="ARBA" id="ARBA00023136"/>
    </source>
</evidence>